<accession>A0A7S8FFG1</accession>
<organism evidence="1 2">
    <name type="scientific">Candidatus Nitrospira kreftii</name>
    <dbReference type="NCBI Taxonomy" id="2652173"/>
    <lineage>
        <taxon>Bacteria</taxon>
        <taxon>Pseudomonadati</taxon>
        <taxon>Nitrospirota</taxon>
        <taxon>Nitrospiria</taxon>
        <taxon>Nitrospirales</taxon>
        <taxon>Nitrospiraceae</taxon>
        <taxon>Nitrospira</taxon>
    </lineage>
</organism>
<dbReference type="EMBL" id="CP047423">
    <property type="protein sequence ID" value="QPD04838.1"/>
    <property type="molecule type" value="Genomic_DNA"/>
</dbReference>
<proteinExistence type="predicted"/>
<gene>
    <name evidence="1" type="ORF">Nkreftii_002612</name>
</gene>
<dbReference type="KEGG" id="nkf:Nkreftii_002612"/>
<sequence length="108" mass="11996">MNSMSGNHQTEIVRLTQTAFEAARLGQWDVVIQCYRERGVLLESAEMPVSEAQQVLKVDSQVRDQVQATQAVLTSLLGQATVTRHRLQGLRQRFGVPAFAPEAMSVEV</sequence>
<reference evidence="1 2" key="1">
    <citation type="journal article" date="2020" name="ISME J.">
        <title>Enrichment and physiological characterization of a novel comammox Nitrospira indicates ammonium inhibition of complete nitrification.</title>
        <authorList>
            <person name="Sakoula D."/>
            <person name="Koch H."/>
            <person name="Frank J."/>
            <person name="Jetten M.S.M."/>
            <person name="van Kessel M.A.H.J."/>
            <person name="Lucker S."/>
        </authorList>
    </citation>
    <scope>NUCLEOTIDE SEQUENCE [LARGE SCALE GENOMIC DNA]</scope>
    <source>
        <strain evidence="1">Comreactor17</strain>
    </source>
</reference>
<evidence type="ECO:0000313" key="1">
    <source>
        <dbReference type="EMBL" id="QPD04838.1"/>
    </source>
</evidence>
<name>A0A7S8FFG1_9BACT</name>
<dbReference type="Proteomes" id="UP000593737">
    <property type="component" value="Chromosome"/>
</dbReference>
<evidence type="ECO:0000313" key="2">
    <source>
        <dbReference type="Proteomes" id="UP000593737"/>
    </source>
</evidence>
<evidence type="ECO:0008006" key="3">
    <source>
        <dbReference type="Google" id="ProtNLM"/>
    </source>
</evidence>
<protein>
    <recommendedName>
        <fullName evidence="3">Flagellar protein FliT</fullName>
    </recommendedName>
</protein>
<dbReference type="AlphaFoldDB" id="A0A7S8FFG1"/>